<evidence type="ECO:0000313" key="2">
    <source>
        <dbReference type="Proteomes" id="UP001589693"/>
    </source>
</evidence>
<dbReference type="EMBL" id="JBHLZU010000033">
    <property type="protein sequence ID" value="MFB9909292.1"/>
    <property type="molecule type" value="Genomic_DNA"/>
</dbReference>
<keyword evidence="2" id="KW-1185">Reference proteome</keyword>
<organism evidence="1 2">
    <name type="scientific">Allokutzneria oryzae</name>
    <dbReference type="NCBI Taxonomy" id="1378989"/>
    <lineage>
        <taxon>Bacteria</taxon>
        <taxon>Bacillati</taxon>
        <taxon>Actinomycetota</taxon>
        <taxon>Actinomycetes</taxon>
        <taxon>Pseudonocardiales</taxon>
        <taxon>Pseudonocardiaceae</taxon>
        <taxon>Allokutzneria</taxon>
    </lineage>
</organism>
<protein>
    <submittedName>
        <fullName evidence="1">DUF6578 domain-containing protein</fullName>
    </submittedName>
</protein>
<dbReference type="Proteomes" id="UP001589693">
    <property type="component" value="Unassembled WGS sequence"/>
</dbReference>
<dbReference type="InterPro" id="IPR046485">
    <property type="entry name" value="DUF6578"/>
</dbReference>
<evidence type="ECO:0000313" key="1">
    <source>
        <dbReference type="EMBL" id="MFB9909292.1"/>
    </source>
</evidence>
<gene>
    <name evidence="1" type="ORF">ACFFQA_35600</name>
</gene>
<proteinExistence type="predicted"/>
<dbReference type="Pfam" id="PF20218">
    <property type="entry name" value="DUF6578"/>
    <property type="match status" value="1"/>
</dbReference>
<reference evidence="1 2" key="1">
    <citation type="submission" date="2024-09" db="EMBL/GenBank/DDBJ databases">
        <authorList>
            <person name="Sun Q."/>
            <person name="Mori K."/>
        </authorList>
    </citation>
    <scope>NUCLEOTIDE SEQUENCE [LARGE SCALE GENOMIC DNA]</scope>
    <source>
        <strain evidence="1 2">TBRC 7907</strain>
    </source>
</reference>
<sequence>MAVIPVVVEDWQQQCCGDAFAIGDRVSWQLRYGEGSRELLQPAERVRLSLGAEPIPDSDGAHLSSGELHVFWSEPTAKNGLAEVVGVLTEERHDNFGIPPTVGYVRRIRRLAMEHRREFGTRVWHQQPGTETFVEAWGSEAEVDTRADAPADADVARRDVGLLVDLEVSLG</sequence>
<dbReference type="RefSeq" id="WP_377862057.1">
    <property type="nucleotide sequence ID" value="NZ_JBHLZU010000033.1"/>
</dbReference>
<accession>A0ABV6A7X7</accession>
<comment type="caution">
    <text evidence="1">The sequence shown here is derived from an EMBL/GenBank/DDBJ whole genome shotgun (WGS) entry which is preliminary data.</text>
</comment>
<name>A0ABV6A7X7_9PSEU</name>